<keyword evidence="1" id="KW-1133">Transmembrane helix</keyword>
<feature type="transmembrane region" description="Helical" evidence="1">
    <location>
        <begin position="67"/>
        <end position="86"/>
    </location>
</feature>
<proteinExistence type="predicted"/>
<keyword evidence="1" id="KW-0812">Transmembrane</keyword>
<evidence type="ECO:0000313" key="3">
    <source>
        <dbReference type="Proteomes" id="UP001277761"/>
    </source>
</evidence>
<feature type="transmembrane region" description="Helical" evidence="1">
    <location>
        <begin position="92"/>
        <end position="111"/>
    </location>
</feature>
<feature type="transmembrane region" description="Helical" evidence="1">
    <location>
        <begin position="30"/>
        <end position="51"/>
    </location>
</feature>
<accession>A0ABU4VNM6</accession>
<name>A0ABU4VNM6_9ACTN</name>
<keyword evidence="3" id="KW-1185">Reference proteome</keyword>
<gene>
    <name evidence="2" type="ORF">SK069_17810</name>
</gene>
<dbReference type="RefSeq" id="WP_319955610.1">
    <property type="nucleotide sequence ID" value="NZ_JAXAVX010000014.1"/>
</dbReference>
<sequence>MTRGARTVVIVLLLATAVWAVPGGGTTGETISTALSTLIMAAIVLLGVRLYREGRGRIELLGDSHRLLLYASIAMIVVAFAARDGMISDGAGTALFIVLLVSAAAMLYAVFQRWREV</sequence>
<evidence type="ECO:0000313" key="2">
    <source>
        <dbReference type="EMBL" id="MDX8153459.1"/>
    </source>
</evidence>
<organism evidence="2 3">
    <name type="scientific">Patulibacter brassicae</name>
    <dbReference type="NCBI Taxonomy" id="1705717"/>
    <lineage>
        <taxon>Bacteria</taxon>
        <taxon>Bacillati</taxon>
        <taxon>Actinomycetota</taxon>
        <taxon>Thermoleophilia</taxon>
        <taxon>Solirubrobacterales</taxon>
        <taxon>Patulibacteraceae</taxon>
        <taxon>Patulibacter</taxon>
    </lineage>
</organism>
<protein>
    <submittedName>
        <fullName evidence="2">Uncharacterized protein</fullName>
    </submittedName>
</protein>
<dbReference type="EMBL" id="JAXAVX010000014">
    <property type="protein sequence ID" value="MDX8153459.1"/>
    <property type="molecule type" value="Genomic_DNA"/>
</dbReference>
<reference evidence="2 3" key="1">
    <citation type="submission" date="2023-11" db="EMBL/GenBank/DDBJ databases">
        <authorList>
            <person name="Xu M."/>
            <person name="Jiang T."/>
        </authorList>
    </citation>
    <scope>NUCLEOTIDE SEQUENCE [LARGE SCALE GENOMIC DNA]</scope>
    <source>
        <strain evidence="2 3">SD</strain>
    </source>
</reference>
<comment type="caution">
    <text evidence="2">The sequence shown here is derived from an EMBL/GenBank/DDBJ whole genome shotgun (WGS) entry which is preliminary data.</text>
</comment>
<evidence type="ECO:0000256" key="1">
    <source>
        <dbReference type="SAM" id="Phobius"/>
    </source>
</evidence>
<keyword evidence="1" id="KW-0472">Membrane</keyword>
<dbReference type="Proteomes" id="UP001277761">
    <property type="component" value="Unassembled WGS sequence"/>
</dbReference>